<keyword evidence="7" id="KW-1185">Reference proteome</keyword>
<evidence type="ECO:0000259" key="4">
    <source>
        <dbReference type="PROSITE" id="PS50168"/>
    </source>
</evidence>
<dbReference type="GO" id="GO:0006915">
    <property type="term" value="P:apoptotic process"/>
    <property type="evidence" value="ECO:0007669"/>
    <property type="project" value="UniProtKB-KW"/>
</dbReference>
<dbReference type="InterPro" id="IPR029030">
    <property type="entry name" value="Caspase-like_dom_sf"/>
</dbReference>
<dbReference type="GO" id="GO:0004197">
    <property type="term" value="F:cysteine-type endopeptidase activity"/>
    <property type="evidence" value="ECO:0007669"/>
    <property type="project" value="InterPro"/>
</dbReference>
<dbReference type="InterPro" id="IPR011029">
    <property type="entry name" value="DEATH-like_dom_sf"/>
</dbReference>
<dbReference type="InterPro" id="IPR001875">
    <property type="entry name" value="DED_dom"/>
</dbReference>
<reference evidence="6 7" key="1">
    <citation type="journal article" date="2018" name="Nat. Ecol. Evol.">
        <title>Shark genomes provide insights into elasmobranch evolution and the origin of vertebrates.</title>
        <authorList>
            <person name="Hara Y"/>
            <person name="Yamaguchi K"/>
            <person name="Onimaru K"/>
            <person name="Kadota M"/>
            <person name="Koyanagi M"/>
            <person name="Keeley SD"/>
            <person name="Tatsumi K"/>
            <person name="Tanaka K"/>
            <person name="Motone F"/>
            <person name="Kageyama Y"/>
            <person name="Nozu R"/>
            <person name="Adachi N"/>
            <person name="Nishimura O"/>
            <person name="Nakagawa R"/>
            <person name="Tanegashima C"/>
            <person name="Kiyatake I"/>
            <person name="Matsumoto R"/>
            <person name="Murakumo K"/>
            <person name="Nishida K"/>
            <person name="Terakita A"/>
            <person name="Kuratani S"/>
            <person name="Sato K"/>
            <person name="Hyodo S Kuraku.S."/>
        </authorList>
    </citation>
    <scope>NUCLEOTIDE SEQUENCE [LARGE SCALE GENOMIC DNA]</scope>
</reference>
<dbReference type="PANTHER" id="PTHR48169:SF3">
    <property type="entry name" value="CASP8 AND FADD LIKE APOPTOSIS REGULATOR"/>
    <property type="match status" value="1"/>
</dbReference>
<dbReference type="PROSITE" id="PS50208">
    <property type="entry name" value="CASPASE_P20"/>
    <property type="match status" value="1"/>
</dbReference>
<feature type="domain" description="DED" evidence="4">
    <location>
        <begin position="99"/>
        <end position="177"/>
    </location>
</feature>
<evidence type="ECO:0000313" key="6">
    <source>
        <dbReference type="EMBL" id="GCC35630.1"/>
    </source>
</evidence>
<dbReference type="Gene3D" id="3.40.50.1460">
    <property type="match status" value="1"/>
</dbReference>
<protein>
    <recommendedName>
        <fullName evidence="8">CASP8 and FADD-like apoptosis regulator</fullName>
    </recommendedName>
</protein>
<comment type="caution">
    <text evidence="6">The sequence shown here is derived from an EMBL/GenBank/DDBJ whole genome shotgun (WGS) entry which is preliminary data.</text>
</comment>
<evidence type="ECO:0000259" key="5">
    <source>
        <dbReference type="PROSITE" id="PS50208"/>
    </source>
</evidence>
<dbReference type="Pfam" id="PF01335">
    <property type="entry name" value="DED"/>
    <property type="match status" value="1"/>
</dbReference>
<proteinExistence type="inferred from homology"/>
<dbReference type="InterPro" id="IPR001309">
    <property type="entry name" value="Pept_C14_p20"/>
</dbReference>
<accession>A0A401SZ22</accession>
<dbReference type="Pfam" id="PF00656">
    <property type="entry name" value="Peptidase_C14"/>
    <property type="match status" value="1"/>
</dbReference>
<dbReference type="GO" id="GO:0005737">
    <property type="term" value="C:cytoplasm"/>
    <property type="evidence" value="ECO:0007669"/>
    <property type="project" value="UniProtKB-ARBA"/>
</dbReference>
<name>A0A401SZ22_CHIPU</name>
<keyword evidence="3" id="KW-0677">Repeat</keyword>
<sequence length="518" mass="58719">MFKQNTTDIRLLALQIADKLSKDESATLVFLCLDILKDYLNIGEVKELFEILSKRNLLKFELLSELLYRIKRFDVLKGLKVDVKYLERHLNSGKGYVSSYRQLLTDISENLCQEDLQSILFLLHCQVPKGHQEAMKTFLDLIVELEKLGKIDANNLELMEDCLKNIGRMDLRKRVSKYKQMILGAHSMQNSNAFRNVIPIAAPFQVQGSGHAQFEQSRQVSSWMPAFGSCNTSELSRQHVHSNCPTSLVASFEEQQSESMMNPTVESVQPPGAAAAALQNGLEVYRVQSTPLGLCLIIDCIGTDAALLKETFEILQFRVVTHLYVELDRLKQILRETSQCEDLATVDCFVCCIVSRGMTNSILAINGQSPGLLFEEIQQYFKGLRCRALVGKPRLFFVQDFLAATPDPDEGLETDTAQGNGEVVQADGRAWEEVIPQEADFLWCCCRVSEHLIFQAGQQPSSFMRTLSECLREHHKSDLISMLTEVNRQTMLRNRLLAFEEPVPLVLRHTLRKKLILP</sequence>
<dbReference type="SUPFAM" id="SSF47986">
    <property type="entry name" value="DEATH domain"/>
    <property type="match status" value="2"/>
</dbReference>
<dbReference type="AlphaFoldDB" id="A0A401SZ22"/>
<evidence type="ECO:0000256" key="2">
    <source>
        <dbReference type="ARBA" id="ARBA00022703"/>
    </source>
</evidence>
<organism evidence="6 7">
    <name type="scientific">Chiloscyllium punctatum</name>
    <name type="common">Brownbanded bambooshark</name>
    <name type="synonym">Hemiscyllium punctatum</name>
    <dbReference type="NCBI Taxonomy" id="137246"/>
    <lineage>
        <taxon>Eukaryota</taxon>
        <taxon>Metazoa</taxon>
        <taxon>Chordata</taxon>
        <taxon>Craniata</taxon>
        <taxon>Vertebrata</taxon>
        <taxon>Chondrichthyes</taxon>
        <taxon>Elasmobranchii</taxon>
        <taxon>Galeomorphii</taxon>
        <taxon>Galeoidea</taxon>
        <taxon>Orectolobiformes</taxon>
        <taxon>Hemiscylliidae</taxon>
        <taxon>Chiloscyllium</taxon>
    </lineage>
</organism>
<dbReference type="GO" id="GO:0042981">
    <property type="term" value="P:regulation of apoptotic process"/>
    <property type="evidence" value="ECO:0007669"/>
    <property type="project" value="InterPro"/>
</dbReference>
<dbReference type="PROSITE" id="PS50168">
    <property type="entry name" value="DED"/>
    <property type="match status" value="2"/>
</dbReference>
<dbReference type="SUPFAM" id="SSF52129">
    <property type="entry name" value="Caspase-like"/>
    <property type="match status" value="1"/>
</dbReference>
<dbReference type="GO" id="GO:0006508">
    <property type="term" value="P:proteolysis"/>
    <property type="evidence" value="ECO:0007669"/>
    <property type="project" value="InterPro"/>
</dbReference>
<dbReference type="InterPro" id="IPR015917">
    <property type="entry name" value="Pept_C14A"/>
</dbReference>
<dbReference type="PANTHER" id="PTHR48169">
    <property type="entry name" value="DED DOMAIN-CONTAINING PROTEIN"/>
    <property type="match status" value="1"/>
</dbReference>
<dbReference type="SMART" id="SM00031">
    <property type="entry name" value="DED"/>
    <property type="match status" value="2"/>
</dbReference>
<dbReference type="STRING" id="137246.A0A401SZ22"/>
<gene>
    <name evidence="6" type="ORF">chiPu_0014117</name>
</gene>
<evidence type="ECO:0008006" key="8">
    <source>
        <dbReference type="Google" id="ProtNLM"/>
    </source>
</evidence>
<feature type="domain" description="Caspase family p20" evidence="5">
    <location>
        <begin position="304"/>
        <end position="399"/>
    </location>
</feature>
<dbReference type="Gene3D" id="1.10.533.10">
    <property type="entry name" value="Death Domain, Fas"/>
    <property type="match status" value="2"/>
</dbReference>
<dbReference type="FunFam" id="1.10.533.10:FF:000016">
    <property type="entry name" value="CASP8 and FADD-like apoptosis regulator"/>
    <property type="match status" value="1"/>
</dbReference>
<evidence type="ECO:0000256" key="3">
    <source>
        <dbReference type="ARBA" id="ARBA00022737"/>
    </source>
</evidence>
<comment type="similarity">
    <text evidence="1">Belongs to the peptidase C14A family.</text>
</comment>
<evidence type="ECO:0000256" key="1">
    <source>
        <dbReference type="ARBA" id="ARBA00010134"/>
    </source>
</evidence>
<dbReference type="Proteomes" id="UP000287033">
    <property type="component" value="Unassembled WGS sequence"/>
</dbReference>
<keyword evidence="2" id="KW-0053">Apoptosis</keyword>
<dbReference type="OMA" id="MPQHRDY"/>
<evidence type="ECO:0000313" key="7">
    <source>
        <dbReference type="Proteomes" id="UP000287033"/>
    </source>
</evidence>
<feature type="domain" description="DED" evidence="4">
    <location>
        <begin position="8"/>
        <end position="81"/>
    </location>
</feature>
<dbReference type="SMART" id="SM00115">
    <property type="entry name" value="CASc"/>
    <property type="match status" value="1"/>
</dbReference>
<dbReference type="EMBL" id="BEZZ01000725">
    <property type="protein sequence ID" value="GCC35630.1"/>
    <property type="molecule type" value="Genomic_DNA"/>
</dbReference>
<dbReference type="InterPro" id="IPR011600">
    <property type="entry name" value="Pept_C14_caspase"/>
</dbReference>
<dbReference type="OrthoDB" id="8816507at2759"/>